<dbReference type="AlphaFoldDB" id="X1JJG5"/>
<accession>X1JJG5</accession>
<gene>
    <name evidence="2" type="ORF">S03H2_68219</name>
</gene>
<dbReference type="InterPro" id="IPR013341">
    <property type="entry name" value="Mandelate_racemase_N_dom"/>
</dbReference>
<proteinExistence type="predicted"/>
<dbReference type="SUPFAM" id="SSF54826">
    <property type="entry name" value="Enolase N-terminal domain-like"/>
    <property type="match status" value="1"/>
</dbReference>
<feature type="non-terminal residue" evidence="2">
    <location>
        <position position="115"/>
    </location>
</feature>
<comment type="caution">
    <text evidence="2">The sequence shown here is derived from an EMBL/GenBank/DDBJ whole genome shotgun (WGS) entry which is preliminary data.</text>
</comment>
<protein>
    <recommendedName>
        <fullName evidence="1">Mandelate racemase/muconate lactonizing enzyme N-terminal domain-containing protein</fullName>
    </recommendedName>
</protein>
<sequence length="115" mass="12728">MSKIIEVRPILLSAPYANPATNLEVKLHLKSGYRICGMVEITLDNGNKGLGEGYIAVFAPKVFRELILLLRPYLIGKDVSEYHDIIKDISLVTGYWSLQGAARHAVSAIEIALFD</sequence>
<dbReference type="Pfam" id="PF02746">
    <property type="entry name" value="MR_MLE_N"/>
    <property type="match status" value="1"/>
</dbReference>
<dbReference type="Gene3D" id="3.30.390.10">
    <property type="entry name" value="Enolase-like, N-terminal domain"/>
    <property type="match status" value="1"/>
</dbReference>
<evidence type="ECO:0000259" key="1">
    <source>
        <dbReference type="Pfam" id="PF02746"/>
    </source>
</evidence>
<dbReference type="EMBL" id="BARU01044815">
    <property type="protein sequence ID" value="GAH81615.1"/>
    <property type="molecule type" value="Genomic_DNA"/>
</dbReference>
<reference evidence="2" key="1">
    <citation type="journal article" date="2014" name="Front. Microbiol.">
        <title>High frequency of phylogenetically diverse reductive dehalogenase-homologous genes in deep subseafloor sedimentary metagenomes.</title>
        <authorList>
            <person name="Kawai M."/>
            <person name="Futagami T."/>
            <person name="Toyoda A."/>
            <person name="Takaki Y."/>
            <person name="Nishi S."/>
            <person name="Hori S."/>
            <person name="Arai W."/>
            <person name="Tsubouchi T."/>
            <person name="Morono Y."/>
            <person name="Uchiyama I."/>
            <person name="Ito T."/>
            <person name="Fujiyama A."/>
            <person name="Inagaki F."/>
            <person name="Takami H."/>
        </authorList>
    </citation>
    <scope>NUCLEOTIDE SEQUENCE</scope>
    <source>
        <strain evidence="2">Expedition CK06-06</strain>
    </source>
</reference>
<organism evidence="2">
    <name type="scientific">marine sediment metagenome</name>
    <dbReference type="NCBI Taxonomy" id="412755"/>
    <lineage>
        <taxon>unclassified sequences</taxon>
        <taxon>metagenomes</taxon>
        <taxon>ecological metagenomes</taxon>
    </lineage>
</organism>
<name>X1JJG5_9ZZZZ</name>
<evidence type="ECO:0000313" key="2">
    <source>
        <dbReference type="EMBL" id="GAH81615.1"/>
    </source>
</evidence>
<dbReference type="InterPro" id="IPR029017">
    <property type="entry name" value="Enolase-like_N"/>
</dbReference>
<feature type="domain" description="Mandelate racemase/muconate lactonizing enzyme N-terminal" evidence="1">
    <location>
        <begin position="38"/>
        <end position="115"/>
    </location>
</feature>